<dbReference type="AlphaFoldDB" id="A0A938B5J1"/>
<sequence length="72" mass="8207">MERDTRQRRAIRRVIEEAGRPLSPQEVLKVAQVHSQRLGIATVYRTLKGLVEEGWLAQVELPGEPPRYETAA</sequence>
<dbReference type="InterPro" id="IPR036390">
    <property type="entry name" value="WH_DNA-bd_sf"/>
</dbReference>
<dbReference type="GO" id="GO:0003700">
    <property type="term" value="F:DNA-binding transcription factor activity"/>
    <property type="evidence" value="ECO:0007669"/>
    <property type="project" value="InterPro"/>
</dbReference>
<dbReference type="SUPFAM" id="SSF46785">
    <property type="entry name" value="Winged helix' DNA-binding domain"/>
    <property type="match status" value="1"/>
</dbReference>
<proteinExistence type="predicted"/>
<dbReference type="Gene3D" id="1.10.10.10">
    <property type="entry name" value="Winged helix-like DNA-binding domain superfamily/Winged helix DNA-binding domain"/>
    <property type="match status" value="1"/>
</dbReference>
<gene>
    <name evidence="1" type="ORF">FJZ47_25920</name>
</gene>
<evidence type="ECO:0000313" key="1">
    <source>
        <dbReference type="EMBL" id="MBM3227219.1"/>
    </source>
</evidence>
<comment type="caution">
    <text evidence="1">The sequence shown here is derived from an EMBL/GenBank/DDBJ whole genome shotgun (WGS) entry which is preliminary data.</text>
</comment>
<reference evidence="1" key="1">
    <citation type="submission" date="2019-03" db="EMBL/GenBank/DDBJ databases">
        <title>Lake Tanganyika Metagenome-Assembled Genomes (MAGs).</title>
        <authorList>
            <person name="Tran P."/>
        </authorList>
    </citation>
    <scope>NUCLEOTIDE SEQUENCE</scope>
    <source>
        <strain evidence="1">K_DeepCast_65m_m2_066</strain>
    </source>
</reference>
<accession>A0A938B5J1</accession>
<evidence type="ECO:0000313" key="2">
    <source>
        <dbReference type="Proteomes" id="UP000712673"/>
    </source>
</evidence>
<name>A0A938B5J1_UNCTE</name>
<feature type="non-terminal residue" evidence="1">
    <location>
        <position position="72"/>
    </location>
</feature>
<dbReference type="InterPro" id="IPR036388">
    <property type="entry name" value="WH-like_DNA-bd_sf"/>
</dbReference>
<dbReference type="Proteomes" id="UP000712673">
    <property type="component" value="Unassembled WGS sequence"/>
</dbReference>
<protein>
    <submittedName>
        <fullName evidence="1">Transcriptional repressor</fullName>
    </submittedName>
</protein>
<organism evidence="1 2">
    <name type="scientific">Tectimicrobiota bacterium</name>
    <dbReference type="NCBI Taxonomy" id="2528274"/>
    <lineage>
        <taxon>Bacteria</taxon>
        <taxon>Pseudomonadati</taxon>
        <taxon>Nitrospinota/Tectimicrobiota group</taxon>
        <taxon>Candidatus Tectimicrobiota</taxon>
    </lineage>
</organism>
<dbReference type="EMBL" id="VGLS01001259">
    <property type="protein sequence ID" value="MBM3227219.1"/>
    <property type="molecule type" value="Genomic_DNA"/>
</dbReference>
<dbReference type="Pfam" id="PF01475">
    <property type="entry name" value="FUR"/>
    <property type="match status" value="1"/>
</dbReference>
<dbReference type="InterPro" id="IPR002481">
    <property type="entry name" value="FUR"/>
</dbReference>